<proteinExistence type="predicted"/>
<gene>
    <name evidence="1" type="ORF">TIFTF001_014244</name>
</gene>
<dbReference type="EMBL" id="BTGU01000019">
    <property type="protein sequence ID" value="GMN45046.1"/>
    <property type="molecule type" value="Genomic_DNA"/>
</dbReference>
<evidence type="ECO:0000313" key="1">
    <source>
        <dbReference type="EMBL" id="GMN45046.1"/>
    </source>
</evidence>
<comment type="caution">
    <text evidence="1">The sequence shown here is derived from an EMBL/GenBank/DDBJ whole genome shotgun (WGS) entry which is preliminary data.</text>
</comment>
<dbReference type="AlphaFoldDB" id="A0AA88AJ91"/>
<sequence length="121" mass="13416">MFGWFERSDEVSRSSTLGLTSTRGWHQNDAGIDLPDSIPVRLIIPHTITPCVVGGPTGEGRSVRARPCGGFTCQLFGHPSSKLPIRQCDTSYVSLSLISMVRGYCFVIEGFWPRGWRLFTP</sequence>
<reference evidence="1" key="1">
    <citation type="submission" date="2023-07" db="EMBL/GenBank/DDBJ databases">
        <title>draft genome sequence of fig (Ficus carica).</title>
        <authorList>
            <person name="Takahashi T."/>
            <person name="Nishimura K."/>
        </authorList>
    </citation>
    <scope>NUCLEOTIDE SEQUENCE</scope>
</reference>
<name>A0AA88AJ91_FICCA</name>
<dbReference type="Proteomes" id="UP001187192">
    <property type="component" value="Unassembled WGS sequence"/>
</dbReference>
<organism evidence="1 2">
    <name type="scientific">Ficus carica</name>
    <name type="common">Common fig</name>
    <dbReference type="NCBI Taxonomy" id="3494"/>
    <lineage>
        <taxon>Eukaryota</taxon>
        <taxon>Viridiplantae</taxon>
        <taxon>Streptophyta</taxon>
        <taxon>Embryophyta</taxon>
        <taxon>Tracheophyta</taxon>
        <taxon>Spermatophyta</taxon>
        <taxon>Magnoliopsida</taxon>
        <taxon>eudicotyledons</taxon>
        <taxon>Gunneridae</taxon>
        <taxon>Pentapetalae</taxon>
        <taxon>rosids</taxon>
        <taxon>fabids</taxon>
        <taxon>Rosales</taxon>
        <taxon>Moraceae</taxon>
        <taxon>Ficeae</taxon>
        <taxon>Ficus</taxon>
    </lineage>
</organism>
<accession>A0AA88AJ91</accession>
<protein>
    <submittedName>
        <fullName evidence="1">Uncharacterized protein</fullName>
    </submittedName>
</protein>
<evidence type="ECO:0000313" key="2">
    <source>
        <dbReference type="Proteomes" id="UP001187192"/>
    </source>
</evidence>
<keyword evidence="2" id="KW-1185">Reference proteome</keyword>